<keyword evidence="4" id="KW-1185">Reference proteome</keyword>
<feature type="compositionally biased region" description="Acidic residues" evidence="1">
    <location>
        <begin position="215"/>
        <end position="225"/>
    </location>
</feature>
<dbReference type="InterPro" id="IPR002818">
    <property type="entry name" value="DJ-1/PfpI"/>
</dbReference>
<feature type="region of interest" description="Disordered" evidence="1">
    <location>
        <begin position="206"/>
        <end position="225"/>
    </location>
</feature>
<evidence type="ECO:0000313" key="4">
    <source>
        <dbReference type="Proteomes" id="UP001255856"/>
    </source>
</evidence>
<dbReference type="Pfam" id="PF01965">
    <property type="entry name" value="DJ-1_PfpI"/>
    <property type="match status" value="1"/>
</dbReference>
<evidence type="ECO:0000256" key="1">
    <source>
        <dbReference type="SAM" id="MobiDB-lite"/>
    </source>
</evidence>
<comment type="caution">
    <text evidence="3">The sequence shown here is derived from an EMBL/GenBank/DDBJ whole genome shotgun (WGS) entry which is preliminary data.</text>
</comment>
<organism evidence="3 4">
    <name type="scientific">Prototheca wickerhamii</name>
    <dbReference type="NCBI Taxonomy" id="3111"/>
    <lineage>
        <taxon>Eukaryota</taxon>
        <taxon>Viridiplantae</taxon>
        <taxon>Chlorophyta</taxon>
        <taxon>core chlorophytes</taxon>
        <taxon>Trebouxiophyceae</taxon>
        <taxon>Chlorellales</taxon>
        <taxon>Chlorellaceae</taxon>
        <taxon>Prototheca</taxon>
    </lineage>
</organism>
<dbReference type="EMBL" id="JASFZW010000005">
    <property type="protein sequence ID" value="KAK2078201.1"/>
    <property type="molecule type" value="Genomic_DNA"/>
</dbReference>
<evidence type="ECO:0000259" key="2">
    <source>
        <dbReference type="Pfam" id="PF01965"/>
    </source>
</evidence>
<sequence length="225" mass="24706">MTNEQGWGTVGIFIFPGFEPLDAYGPLELFGSLIREGLRKVKRVVLVAESAGPVPNCFGPSSIADYGVDDCPPLDVLVLSGGIGTRILMHNARVLEWIRKQVARPELQHVLSVCTGSMLLGGAGILDGREATTNKELFSYIKSLFPKVRWQGRARWVRDGKIITASGVTAGMDAALYLLESEFGTKVTERVAMEIEYVGNWRQPHDDPFAHSSTDGEEHEDDLCD</sequence>
<reference evidence="3" key="1">
    <citation type="submission" date="2021-01" db="EMBL/GenBank/DDBJ databases">
        <authorList>
            <person name="Eckstrom K.M.E."/>
        </authorList>
    </citation>
    <scope>NUCLEOTIDE SEQUENCE</scope>
    <source>
        <strain evidence="3">UVCC 0001</strain>
    </source>
</reference>
<dbReference type="InterPro" id="IPR029062">
    <property type="entry name" value="Class_I_gatase-like"/>
</dbReference>
<evidence type="ECO:0000313" key="3">
    <source>
        <dbReference type="EMBL" id="KAK2078201.1"/>
    </source>
</evidence>
<dbReference type="PANTHER" id="PTHR43130:SF15">
    <property type="entry name" value="THIJ_PFPI FAMILY PROTEIN (AFU_ORTHOLOGUE AFUA_5G14240)"/>
    <property type="match status" value="1"/>
</dbReference>
<proteinExistence type="predicted"/>
<dbReference type="AlphaFoldDB" id="A0AAD9IGV5"/>
<feature type="domain" description="DJ-1/PfpI" evidence="2">
    <location>
        <begin position="10"/>
        <end position="180"/>
    </location>
</feature>
<dbReference type="Proteomes" id="UP001255856">
    <property type="component" value="Unassembled WGS sequence"/>
</dbReference>
<accession>A0AAD9IGV5</accession>
<dbReference type="SUPFAM" id="SSF52317">
    <property type="entry name" value="Class I glutamine amidotransferase-like"/>
    <property type="match status" value="1"/>
</dbReference>
<dbReference type="Gene3D" id="3.40.50.880">
    <property type="match status" value="1"/>
</dbReference>
<name>A0AAD9IGV5_PROWI</name>
<dbReference type="CDD" id="cd03139">
    <property type="entry name" value="GATase1_PfpI_2"/>
    <property type="match status" value="1"/>
</dbReference>
<dbReference type="InterPro" id="IPR052158">
    <property type="entry name" value="INH-QAR"/>
</dbReference>
<protein>
    <recommendedName>
        <fullName evidence="2">DJ-1/PfpI domain-containing protein</fullName>
    </recommendedName>
</protein>
<gene>
    <name evidence="3" type="ORF">QBZ16_004069</name>
</gene>
<dbReference type="PANTHER" id="PTHR43130">
    <property type="entry name" value="ARAC-FAMILY TRANSCRIPTIONAL REGULATOR"/>
    <property type="match status" value="1"/>
</dbReference>